<sequence length="46" mass="5574">MYRETRKTFSLTGRDNSATVQTVRIRRLFSGVFNFEKRGILQWNHR</sequence>
<name>A0ABM9ZUS8_9BACT</name>
<evidence type="ECO:0000313" key="1">
    <source>
        <dbReference type="EMBL" id="EFB90660.1"/>
    </source>
</evidence>
<comment type="caution">
    <text evidence="1">The sequence shown here is derived from an EMBL/GenBank/DDBJ whole genome shotgun (WGS) entry which is preliminary data.</text>
</comment>
<reference evidence="1 2" key="1">
    <citation type="submission" date="2009-12" db="EMBL/GenBank/DDBJ databases">
        <authorList>
            <person name="Shrivastava S."/>
            <person name="Madupu R."/>
            <person name="Durkin A.S."/>
            <person name="Torralba M."/>
            <person name="Methe B."/>
            <person name="Sutton G.G."/>
            <person name="Strausberg R.L."/>
            <person name="Nelson K.E."/>
        </authorList>
    </citation>
    <scope>NUCLEOTIDE SEQUENCE [LARGE SCALE GENOMIC DNA]</scope>
    <source>
        <strain evidence="1 2">W5455</strain>
    </source>
</reference>
<keyword evidence="2" id="KW-1185">Reference proteome</keyword>
<dbReference type="Proteomes" id="UP000006462">
    <property type="component" value="Unassembled WGS sequence"/>
</dbReference>
<gene>
    <name evidence="1" type="ORF">HMPREF7215_0082</name>
</gene>
<dbReference type="EMBL" id="ADFP01000071">
    <property type="protein sequence ID" value="EFB90660.1"/>
    <property type="molecule type" value="Genomic_DNA"/>
</dbReference>
<organism evidence="1 2">
    <name type="scientific">Pyramidobacter piscolens W5455</name>
    <dbReference type="NCBI Taxonomy" id="352165"/>
    <lineage>
        <taxon>Bacteria</taxon>
        <taxon>Thermotogati</taxon>
        <taxon>Synergistota</taxon>
        <taxon>Synergistia</taxon>
        <taxon>Synergistales</taxon>
        <taxon>Dethiosulfovibrionaceae</taxon>
        <taxon>Pyramidobacter</taxon>
    </lineage>
</organism>
<protein>
    <submittedName>
        <fullName evidence="1">Uncharacterized protein</fullName>
    </submittedName>
</protein>
<accession>A0ABM9ZUS8</accession>
<evidence type="ECO:0000313" key="2">
    <source>
        <dbReference type="Proteomes" id="UP000006462"/>
    </source>
</evidence>
<proteinExistence type="predicted"/>